<dbReference type="EMBL" id="FOFB01000035">
    <property type="protein sequence ID" value="SER33178.1"/>
    <property type="molecule type" value="Genomic_DNA"/>
</dbReference>
<dbReference type="InParanoid" id="A0A1H9NBB2"/>
<organism evidence="1 2">
    <name type="scientific">Neolewinella agarilytica</name>
    <dbReference type="NCBI Taxonomy" id="478744"/>
    <lineage>
        <taxon>Bacteria</taxon>
        <taxon>Pseudomonadati</taxon>
        <taxon>Bacteroidota</taxon>
        <taxon>Saprospiria</taxon>
        <taxon>Saprospirales</taxon>
        <taxon>Lewinellaceae</taxon>
        <taxon>Neolewinella</taxon>
    </lineage>
</organism>
<gene>
    <name evidence="1" type="ORF">SAMN05444359_13540</name>
</gene>
<name>A0A1H9NBB2_9BACT</name>
<dbReference type="AlphaFoldDB" id="A0A1H9NBB2"/>
<sequence>MAKQLHDKGVKIIFGIKLHKQALKCSNKLNPFIFLAKYFFDKIFAFLNYDCNLQPTILYTVHKLHSNTTVFLNTLFLPTAP</sequence>
<evidence type="ECO:0000313" key="1">
    <source>
        <dbReference type="EMBL" id="SER33178.1"/>
    </source>
</evidence>
<keyword evidence="2" id="KW-1185">Reference proteome</keyword>
<evidence type="ECO:0000313" key="2">
    <source>
        <dbReference type="Proteomes" id="UP000199021"/>
    </source>
</evidence>
<proteinExistence type="predicted"/>
<dbReference type="Proteomes" id="UP000199021">
    <property type="component" value="Unassembled WGS sequence"/>
</dbReference>
<reference evidence="2" key="1">
    <citation type="submission" date="2016-10" db="EMBL/GenBank/DDBJ databases">
        <authorList>
            <person name="Varghese N."/>
            <person name="Submissions S."/>
        </authorList>
    </citation>
    <scope>NUCLEOTIDE SEQUENCE [LARGE SCALE GENOMIC DNA]</scope>
    <source>
        <strain evidence="2">DSM 24740</strain>
    </source>
</reference>
<accession>A0A1H9NBB2</accession>
<protein>
    <submittedName>
        <fullName evidence="1">Uncharacterized protein</fullName>
    </submittedName>
</protein>